<dbReference type="GO" id="GO:0043025">
    <property type="term" value="C:neuronal cell body"/>
    <property type="evidence" value="ECO:0007669"/>
    <property type="project" value="TreeGrafter"/>
</dbReference>
<gene>
    <name evidence="5" type="ORF">DPMN_105114</name>
</gene>
<dbReference type="SMART" id="SM00409">
    <property type="entry name" value="IG"/>
    <property type="match status" value="2"/>
</dbReference>
<evidence type="ECO:0000313" key="6">
    <source>
        <dbReference type="Proteomes" id="UP000828390"/>
    </source>
</evidence>
<organism evidence="5 6">
    <name type="scientific">Dreissena polymorpha</name>
    <name type="common">Zebra mussel</name>
    <name type="synonym">Mytilus polymorpha</name>
    <dbReference type="NCBI Taxonomy" id="45954"/>
    <lineage>
        <taxon>Eukaryota</taxon>
        <taxon>Metazoa</taxon>
        <taxon>Spiralia</taxon>
        <taxon>Lophotrochozoa</taxon>
        <taxon>Mollusca</taxon>
        <taxon>Bivalvia</taxon>
        <taxon>Autobranchia</taxon>
        <taxon>Heteroconchia</taxon>
        <taxon>Euheterodonta</taxon>
        <taxon>Imparidentia</taxon>
        <taxon>Neoheterodontei</taxon>
        <taxon>Myida</taxon>
        <taxon>Dreissenoidea</taxon>
        <taxon>Dreissenidae</taxon>
        <taxon>Dreissena</taxon>
    </lineage>
</organism>
<keyword evidence="3" id="KW-0393">Immunoglobulin domain</keyword>
<keyword evidence="6" id="KW-1185">Reference proteome</keyword>
<dbReference type="EMBL" id="JAIWYP010000004">
    <property type="protein sequence ID" value="KAH3831842.1"/>
    <property type="molecule type" value="Genomic_DNA"/>
</dbReference>
<comment type="caution">
    <text evidence="5">The sequence shown here is derived from an EMBL/GenBank/DDBJ whole genome shotgun (WGS) entry which is preliminary data.</text>
</comment>
<dbReference type="Gene3D" id="2.60.40.10">
    <property type="entry name" value="Immunoglobulins"/>
    <property type="match status" value="2"/>
</dbReference>
<dbReference type="GO" id="GO:0050808">
    <property type="term" value="P:synapse organization"/>
    <property type="evidence" value="ECO:0007669"/>
    <property type="project" value="TreeGrafter"/>
</dbReference>
<dbReference type="PANTHER" id="PTHR45080:SF8">
    <property type="entry name" value="IG-LIKE DOMAIN-CONTAINING PROTEIN"/>
    <property type="match status" value="1"/>
</dbReference>
<evidence type="ECO:0000256" key="2">
    <source>
        <dbReference type="ARBA" id="ARBA00023157"/>
    </source>
</evidence>
<evidence type="ECO:0000256" key="3">
    <source>
        <dbReference type="ARBA" id="ARBA00023319"/>
    </source>
</evidence>
<dbReference type="SMART" id="SM00408">
    <property type="entry name" value="IGc2"/>
    <property type="match status" value="2"/>
</dbReference>
<name>A0A9D4HGE5_DREPO</name>
<dbReference type="InterPro" id="IPR036179">
    <property type="entry name" value="Ig-like_dom_sf"/>
</dbReference>
<evidence type="ECO:0000313" key="5">
    <source>
        <dbReference type="EMBL" id="KAH3831842.1"/>
    </source>
</evidence>
<accession>A0A9D4HGE5</accession>
<dbReference type="FunFam" id="2.60.40.10:FF:000023">
    <property type="entry name" value="receptor-type tyrosine-protein phosphatase delta isoform X2"/>
    <property type="match status" value="1"/>
</dbReference>
<dbReference type="InterPro" id="IPR013098">
    <property type="entry name" value="Ig_I-set"/>
</dbReference>
<dbReference type="InterPro" id="IPR007110">
    <property type="entry name" value="Ig-like_dom"/>
</dbReference>
<dbReference type="GO" id="GO:0005886">
    <property type="term" value="C:plasma membrane"/>
    <property type="evidence" value="ECO:0007669"/>
    <property type="project" value="TreeGrafter"/>
</dbReference>
<dbReference type="InterPro" id="IPR003598">
    <property type="entry name" value="Ig_sub2"/>
</dbReference>
<dbReference type="InterPro" id="IPR003599">
    <property type="entry name" value="Ig_sub"/>
</dbReference>
<proteinExistence type="predicted"/>
<sequence length="249" mass="27711">MSADSASDFDFFDYFDMFTPAPRITNAPKNMKVAENLIVSFFCKASGHPAPDLTWEKDGKPINPINRKRYDIWSMPHGTVLRVASAKSKRDDTVLTCVATNEKGEARANATLEVYAADSYPYNFDNEADVAKFYAGIPQGYPRIDINPQLSNVEKGLSATMECQASAADMERPTIYWLKDHLPIDISDTRITINTENDGNLIIEQAQERDIGKYECVAENEIGVAYSSAAMLYVKVRRVPPHFSVPPAG</sequence>
<dbReference type="GO" id="GO:0008046">
    <property type="term" value="F:axon guidance receptor activity"/>
    <property type="evidence" value="ECO:0007669"/>
    <property type="project" value="TreeGrafter"/>
</dbReference>
<reference evidence="5" key="2">
    <citation type="submission" date="2020-11" db="EMBL/GenBank/DDBJ databases">
        <authorList>
            <person name="McCartney M.A."/>
            <person name="Auch B."/>
            <person name="Kono T."/>
            <person name="Mallez S."/>
            <person name="Becker A."/>
            <person name="Gohl D.M."/>
            <person name="Silverstein K.A.T."/>
            <person name="Koren S."/>
            <person name="Bechman K.B."/>
            <person name="Herman A."/>
            <person name="Abrahante J.E."/>
            <person name="Garbe J."/>
        </authorList>
    </citation>
    <scope>NUCLEOTIDE SEQUENCE</scope>
    <source>
        <strain evidence="5">Duluth1</strain>
        <tissue evidence="5">Whole animal</tissue>
    </source>
</reference>
<dbReference type="Proteomes" id="UP000828390">
    <property type="component" value="Unassembled WGS sequence"/>
</dbReference>
<dbReference type="PROSITE" id="PS50835">
    <property type="entry name" value="IG_LIKE"/>
    <property type="match status" value="2"/>
</dbReference>
<protein>
    <recommendedName>
        <fullName evidence="4">Ig-like domain-containing protein</fullName>
    </recommendedName>
</protein>
<dbReference type="PANTHER" id="PTHR45080">
    <property type="entry name" value="CONTACTIN 5"/>
    <property type="match status" value="1"/>
</dbReference>
<dbReference type="InterPro" id="IPR013783">
    <property type="entry name" value="Ig-like_fold"/>
</dbReference>
<dbReference type="GO" id="GO:0030424">
    <property type="term" value="C:axon"/>
    <property type="evidence" value="ECO:0007669"/>
    <property type="project" value="TreeGrafter"/>
</dbReference>
<dbReference type="AlphaFoldDB" id="A0A9D4HGE5"/>
<dbReference type="SUPFAM" id="SSF48726">
    <property type="entry name" value="Immunoglobulin"/>
    <property type="match status" value="2"/>
</dbReference>
<evidence type="ECO:0000259" key="4">
    <source>
        <dbReference type="PROSITE" id="PS50835"/>
    </source>
</evidence>
<dbReference type="InterPro" id="IPR050958">
    <property type="entry name" value="Cell_Adh-Cytoskel_Orgn"/>
</dbReference>
<dbReference type="Pfam" id="PF07679">
    <property type="entry name" value="I-set"/>
    <property type="match status" value="2"/>
</dbReference>
<feature type="domain" description="Ig-like" evidence="4">
    <location>
        <begin position="22"/>
        <end position="113"/>
    </location>
</feature>
<reference evidence="5" key="1">
    <citation type="journal article" date="2019" name="bioRxiv">
        <title>The Genome of the Zebra Mussel, Dreissena polymorpha: A Resource for Invasive Species Research.</title>
        <authorList>
            <person name="McCartney M.A."/>
            <person name="Auch B."/>
            <person name="Kono T."/>
            <person name="Mallez S."/>
            <person name="Zhang Y."/>
            <person name="Obille A."/>
            <person name="Becker A."/>
            <person name="Abrahante J.E."/>
            <person name="Garbe J."/>
            <person name="Badalamenti J.P."/>
            <person name="Herman A."/>
            <person name="Mangelson H."/>
            <person name="Liachko I."/>
            <person name="Sullivan S."/>
            <person name="Sone E.D."/>
            <person name="Koren S."/>
            <person name="Silverstein K.A.T."/>
            <person name="Beckman K.B."/>
            <person name="Gohl D.M."/>
        </authorList>
    </citation>
    <scope>NUCLEOTIDE SEQUENCE</scope>
    <source>
        <strain evidence="5">Duluth1</strain>
        <tissue evidence="5">Whole animal</tissue>
    </source>
</reference>
<dbReference type="FunFam" id="2.60.40.10:FF:000032">
    <property type="entry name" value="palladin isoform X1"/>
    <property type="match status" value="1"/>
</dbReference>
<feature type="domain" description="Ig-like" evidence="4">
    <location>
        <begin position="142"/>
        <end position="232"/>
    </location>
</feature>
<keyword evidence="2" id="KW-1015">Disulfide bond</keyword>
<dbReference type="GO" id="GO:0007156">
    <property type="term" value="P:homophilic cell adhesion via plasma membrane adhesion molecules"/>
    <property type="evidence" value="ECO:0007669"/>
    <property type="project" value="TreeGrafter"/>
</dbReference>
<keyword evidence="1" id="KW-0732">Signal</keyword>
<evidence type="ECO:0000256" key="1">
    <source>
        <dbReference type="ARBA" id="ARBA00022729"/>
    </source>
</evidence>